<gene>
    <name evidence="1" type="ORF">GALMADRAFT_208941</name>
</gene>
<dbReference type="AlphaFoldDB" id="A0A067TBB1"/>
<proteinExistence type="predicted"/>
<evidence type="ECO:0000313" key="2">
    <source>
        <dbReference type="Proteomes" id="UP000027222"/>
    </source>
</evidence>
<dbReference type="EMBL" id="KL142373">
    <property type="protein sequence ID" value="KDR79647.1"/>
    <property type="molecule type" value="Genomic_DNA"/>
</dbReference>
<keyword evidence="2" id="KW-1185">Reference proteome</keyword>
<protein>
    <submittedName>
        <fullName evidence="1">Uncharacterized protein</fullName>
    </submittedName>
</protein>
<evidence type="ECO:0000313" key="1">
    <source>
        <dbReference type="EMBL" id="KDR79647.1"/>
    </source>
</evidence>
<accession>A0A067TBB1</accession>
<name>A0A067TBB1_GALM3</name>
<reference evidence="2" key="1">
    <citation type="journal article" date="2014" name="Proc. Natl. Acad. Sci. U.S.A.">
        <title>Extensive sampling of basidiomycete genomes demonstrates inadequacy of the white-rot/brown-rot paradigm for wood decay fungi.</title>
        <authorList>
            <person name="Riley R."/>
            <person name="Salamov A.A."/>
            <person name="Brown D.W."/>
            <person name="Nagy L.G."/>
            <person name="Floudas D."/>
            <person name="Held B.W."/>
            <person name="Levasseur A."/>
            <person name="Lombard V."/>
            <person name="Morin E."/>
            <person name="Otillar R."/>
            <person name="Lindquist E.A."/>
            <person name="Sun H."/>
            <person name="LaButti K.M."/>
            <person name="Schmutz J."/>
            <person name="Jabbour D."/>
            <person name="Luo H."/>
            <person name="Baker S.E."/>
            <person name="Pisabarro A.G."/>
            <person name="Walton J.D."/>
            <person name="Blanchette R.A."/>
            <person name="Henrissat B."/>
            <person name="Martin F."/>
            <person name="Cullen D."/>
            <person name="Hibbett D.S."/>
            <person name="Grigoriev I.V."/>
        </authorList>
    </citation>
    <scope>NUCLEOTIDE SEQUENCE [LARGE SCALE GENOMIC DNA]</scope>
    <source>
        <strain evidence="2">CBS 339.88</strain>
    </source>
</reference>
<dbReference type="Proteomes" id="UP000027222">
    <property type="component" value="Unassembled WGS sequence"/>
</dbReference>
<dbReference type="HOGENOM" id="CLU_1142667_0_0_1"/>
<organism evidence="1 2">
    <name type="scientific">Galerina marginata (strain CBS 339.88)</name>
    <dbReference type="NCBI Taxonomy" id="685588"/>
    <lineage>
        <taxon>Eukaryota</taxon>
        <taxon>Fungi</taxon>
        <taxon>Dikarya</taxon>
        <taxon>Basidiomycota</taxon>
        <taxon>Agaricomycotina</taxon>
        <taxon>Agaricomycetes</taxon>
        <taxon>Agaricomycetidae</taxon>
        <taxon>Agaricales</taxon>
        <taxon>Agaricineae</taxon>
        <taxon>Strophariaceae</taxon>
        <taxon>Galerina</taxon>
    </lineage>
</organism>
<sequence length="243" mass="26751">MADLFPPCNCIIHAKEAQSAKKVGALSDSGQLRNSSQRVLPPTGADLRAAVEELHADDRLKSARKVNAWLEGCARADLHGTSKRRNPPAIDHARSSATLVNPSIADRANEIPPSPVILPSSPPYIRTIKRVNLGTSSAPRIKSTNVHQFLPQEKTLVCHWDGCGRKIEGAEQRHIVEMHIVCGHLGPPDVRHKHDIMPEADMEWDGGELGMGSSIIFWGRISDCDKLGTFRSAEHMNVLLRHR</sequence>